<dbReference type="EMBL" id="JACCCQ010000001">
    <property type="protein sequence ID" value="NYF56518.1"/>
    <property type="molecule type" value="Genomic_DNA"/>
</dbReference>
<dbReference type="PROSITE" id="PS51257">
    <property type="entry name" value="PROKAR_LIPOPROTEIN"/>
    <property type="match status" value="1"/>
</dbReference>
<evidence type="ECO:0000313" key="2">
    <source>
        <dbReference type="EMBL" id="NYF56518.1"/>
    </source>
</evidence>
<dbReference type="Proteomes" id="UP000631553">
    <property type="component" value="Unassembled WGS sequence"/>
</dbReference>
<feature type="chain" id="PRO_5045579342" description="Lipoprotein" evidence="1">
    <location>
        <begin position="19"/>
        <end position="160"/>
    </location>
</feature>
<proteinExistence type="predicted"/>
<accession>A0ABX2RMT5</accession>
<keyword evidence="3" id="KW-1185">Reference proteome</keyword>
<sequence length="160" mass="16682">MNVTRVRLLTCMVMPLLAACGTEPSGPVEGIPVTYTCCEARDIDRLYQPGQTLTVHWTVESPEEPGGTPPQVELAASLTGPFATVGDLKAATEGTPTVPGLLTFTAAPVRPSGMPDERPVSTIVIAPDTKPGYYNLVTSVVGDDNTASGGGHIVRVVPKP</sequence>
<evidence type="ECO:0000256" key="1">
    <source>
        <dbReference type="SAM" id="SignalP"/>
    </source>
</evidence>
<gene>
    <name evidence="2" type="ORF">HDA35_002349</name>
</gene>
<evidence type="ECO:0008006" key="4">
    <source>
        <dbReference type="Google" id="ProtNLM"/>
    </source>
</evidence>
<organism evidence="2 3">
    <name type="scientific">Micromonospora purpureochromogenes</name>
    <dbReference type="NCBI Taxonomy" id="47872"/>
    <lineage>
        <taxon>Bacteria</taxon>
        <taxon>Bacillati</taxon>
        <taxon>Actinomycetota</taxon>
        <taxon>Actinomycetes</taxon>
        <taxon>Micromonosporales</taxon>
        <taxon>Micromonosporaceae</taxon>
        <taxon>Micromonospora</taxon>
    </lineage>
</organism>
<feature type="signal peptide" evidence="1">
    <location>
        <begin position="1"/>
        <end position="18"/>
    </location>
</feature>
<reference evidence="2 3" key="1">
    <citation type="submission" date="2020-07" db="EMBL/GenBank/DDBJ databases">
        <title>Sequencing the genomes of 1000 actinobacteria strains.</title>
        <authorList>
            <person name="Klenk H.-P."/>
        </authorList>
    </citation>
    <scope>NUCLEOTIDE SEQUENCE [LARGE SCALE GENOMIC DNA]</scope>
    <source>
        <strain evidence="2 3">DSM 43814</strain>
    </source>
</reference>
<protein>
    <recommendedName>
        <fullName evidence="4">Lipoprotein</fullName>
    </recommendedName>
</protein>
<evidence type="ECO:0000313" key="3">
    <source>
        <dbReference type="Proteomes" id="UP000631553"/>
    </source>
</evidence>
<keyword evidence="1" id="KW-0732">Signal</keyword>
<dbReference type="RefSeq" id="WP_257028217.1">
    <property type="nucleotide sequence ID" value="NZ_JACCCQ010000001.1"/>
</dbReference>
<name>A0ABX2RMT5_9ACTN</name>
<comment type="caution">
    <text evidence="2">The sequence shown here is derived from an EMBL/GenBank/DDBJ whole genome shotgun (WGS) entry which is preliminary data.</text>
</comment>